<dbReference type="EMBL" id="JBHUNE010000003">
    <property type="protein sequence ID" value="MFD2757376.1"/>
    <property type="molecule type" value="Genomic_DNA"/>
</dbReference>
<dbReference type="CDD" id="cd05013">
    <property type="entry name" value="SIS_RpiR"/>
    <property type="match status" value="1"/>
</dbReference>
<dbReference type="InterPro" id="IPR046348">
    <property type="entry name" value="SIS_dom_sf"/>
</dbReference>
<evidence type="ECO:0000313" key="7">
    <source>
        <dbReference type="Proteomes" id="UP001597492"/>
    </source>
</evidence>
<evidence type="ECO:0000259" key="5">
    <source>
        <dbReference type="PROSITE" id="PS51464"/>
    </source>
</evidence>
<dbReference type="Proteomes" id="UP001597492">
    <property type="component" value="Unassembled WGS sequence"/>
</dbReference>
<evidence type="ECO:0000256" key="1">
    <source>
        <dbReference type="ARBA" id="ARBA00023015"/>
    </source>
</evidence>
<name>A0ABW5UUV6_9MICO</name>
<keyword evidence="1" id="KW-0805">Transcription regulation</keyword>
<dbReference type="PANTHER" id="PTHR30514:SF1">
    <property type="entry name" value="HTH-TYPE TRANSCRIPTIONAL REGULATOR HEXR-RELATED"/>
    <property type="match status" value="1"/>
</dbReference>
<dbReference type="InterPro" id="IPR047640">
    <property type="entry name" value="RpiR-like"/>
</dbReference>
<evidence type="ECO:0000256" key="2">
    <source>
        <dbReference type="ARBA" id="ARBA00023125"/>
    </source>
</evidence>
<dbReference type="InterPro" id="IPR009057">
    <property type="entry name" value="Homeodomain-like_sf"/>
</dbReference>
<dbReference type="Pfam" id="PF01418">
    <property type="entry name" value="HTH_6"/>
    <property type="match status" value="1"/>
</dbReference>
<sequence length="293" mass="30240">MHEQTGHSESGAEAAGGTSRAFASIRAAAAALGPSEGRVAAVVLERPNEVVGWSTAELALAAETSAATVIRACQRLGFRGFQHLRLEIARATALAPQAEPGAAPDAPVDAFDESIDAIRLAKATVDPEQLERAASALGRARRIVLVGSGFSGPPLQDFAMRLSTLGRTVEAPVDALAQQFAAHSLGPDDACFVLSYSGANQQSVRAATAARERGATLVLVTSFLRSPLARLADIAVATGPAAAPHGVDPAMARIGQSVVLHALHSAMARQQSQDDVEGMRAVVADALSDDESR</sequence>
<dbReference type="InterPro" id="IPR035472">
    <property type="entry name" value="RpiR-like_SIS"/>
</dbReference>
<gene>
    <name evidence="6" type="ORF">ACFSW7_03165</name>
</gene>
<dbReference type="Gene3D" id="1.10.10.10">
    <property type="entry name" value="Winged helix-like DNA-binding domain superfamily/Winged helix DNA-binding domain"/>
    <property type="match status" value="1"/>
</dbReference>
<keyword evidence="7" id="KW-1185">Reference proteome</keyword>
<dbReference type="RefSeq" id="WP_040904778.1">
    <property type="nucleotide sequence ID" value="NZ_JBHUNE010000003.1"/>
</dbReference>
<dbReference type="SUPFAM" id="SSF46689">
    <property type="entry name" value="Homeodomain-like"/>
    <property type="match status" value="1"/>
</dbReference>
<dbReference type="PROSITE" id="PS51464">
    <property type="entry name" value="SIS"/>
    <property type="match status" value="1"/>
</dbReference>
<protein>
    <submittedName>
        <fullName evidence="6">MurR/RpiR family transcriptional regulator</fullName>
    </submittedName>
</protein>
<proteinExistence type="predicted"/>
<accession>A0ABW5UUV6</accession>
<dbReference type="PROSITE" id="PS51071">
    <property type="entry name" value="HTH_RPIR"/>
    <property type="match status" value="1"/>
</dbReference>
<dbReference type="Pfam" id="PF01380">
    <property type="entry name" value="SIS"/>
    <property type="match status" value="1"/>
</dbReference>
<dbReference type="InterPro" id="IPR000281">
    <property type="entry name" value="HTH_RpiR"/>
</dbReference>
<dbReference type="Gene3D" id="3.40.50.10490">
    <property type="entry name" value="Glucose-6-phosphate isomerase like protein, domain 1"/>
    <property type="match status" value="1"/>
</dbReference>
<comment type="caution">
    <text evidence="6">The sequence shown here is derived from an EMBL/GenBank/DDBJ whole genome shotgun (WGS) entry which is preliminary data.</text>
</comment>
<dbReference type="InterPro" id="IPR001347">
    <property type="entry name" value="SIS_dom"/>
</dbReference>
<reference evidence="7" key="1">
    <citation type="journal article" date="2019" name="Int. J. Syst. Evol. Microbiol.">
        <title>The Global Catalogue of Microorganisms (GCM) 10K type strain sequencing project: providing services to taxonomists for standard genome sequencing and annotation.</title>
        <authorList>
            <consortium name="The Broad Institute Genomics Platform"/>
            <consortium name="The Broad Institute Genome Sequencing Center for Infectious Disease"/>
            <person name="Wu L."/>
            <person name="Ma J."/>
        </authorList>
    </citation>
    <scope>NUCLEOTIDE SEQUENCE [LARGE SCALE GENOMIC DNA]</scope>
    <source>
        <strain evidence="7">TISTR 1514</strain>
    </source>
</reference>
<feature type="domain" description="SIS" evidence="5">
    <location>
        <begin position="133"/>
        <end position="273"/>
    </location>
</feature>
<dbReference type="SUPFAM" id="SSF53697">
    <property type="entry name" value="SIS domain"/>
    <property type="match status" value="1"/>
</dbReference>
<evidence type="ECO:0000259" key="4">
    <source>
        <dbReference type="PROSITE" id="PS51071"/>
    </source>
</evidence>
<dbReference type="InterPro" id="IPR036388">
    <property type="entry name" value="WH-like_DNA-bd_sf"/>
</dbReference>
<dbReference type="PANTHER" id="PTHR30514">
    <property type="entry name" value="GLUCOKINASE"/>
    <property type="match status" value="1"/>
</dbReference>
<evidence type="ECO:0000313" key="6">
    <source>
        <dbReference type="EMBL" id="MFD2757376.1"/>
    </source>
</evidence>
<organism evidence="6 7">
    <name type="scientific">Gulosibacter faecalis</name>
    <dbReference type="NCBI Taxonomy" id="272240"/>
    <lineage>
        <taxon>Bacteria</taxon>
        <taxon>Bacillati</taxon>
        <taxon>Actinomycetota</taxon>
        <taxon>Actinomycetes</taxon>
        <taxon>Micrococcales</taxon>
        <taxon>Microbacteriaceae</taxon>
        <taxon>Gulosibacter</taxon>
    </lineage>
</organism>
<keyword evidence="2" id="KW-0238">DNA-binding</keyword>
<keyword evidence="3" id="KW-0804">Transcription</keyword>
<feature type="domain" description="HTH rpiR-type" evidence="4">
    <location>
        <begin position="19"/>
        <end position="95"/>
    </location>
</feature>
<evidence type="ECO:0000256" key="3">
    <source>
        <dbReference type="ARBA" id="ARBA00023163"/>
    </source>
</evidence>